<evidence type="ECO:0000256" key="3">
    <source>
        <dbReference type="SAM" id="MobiDB-lite"/>
    </source>
</evidence>
<dbReference type="InterPro" id="IPR000340">
    <property type="entry name" value="Dual-sp_phosphatase_cat-dom"/>
</dbReference>
<accession>A0A553QNP5</accession>
<dbReference type="GO" id="GO:0033549">
    <property type="term" value="F:MAP kinase phosphatase activity"/>
    <property type="evidence" value="ECO:0007669"/>
    <property type="project" value="TreeGrafter"/>
</dbReference>
<sequence length="575" mass="64643">MVINARRTPSSSFKEDSWMHWSLSNSSSLSDGGDGCCPPLQRRLQGPETGFNQTCLRSWSYDDHLKLAIHVASFGHMYAEEREEVKGGAPEDPVMDVEMEVDPGASAESVAENLNEWKECVGPFFEEVSSTVEILQLFHTGVSEAASELVPSSPLMEAVLDDRFPDLDLDLSDFEELLDQRFSSEAEPELEEEQNKAPLLESSVLSSENLNEWKECVGPFFEEVSSTVEILQLFHTGASEAASELARSSPLMEAELDDRFPDLDLDLSDFEEPLDQRFSSEAEPELEEEQNKAPLLESSVLSSESQKGWENEENYSVAESLEGLRLSTSGADQSKKEQLNVLTARDQEKLQEMGITHVLNAAAPCDPLLEITEPTEQEDPFPAWNRFYANMKITHCALPATCHQFNMIRYFMPAARFMANVLRKPENKLLIHCRDGVNQSPTLFLAYLIMYCNMCLEEAIDHLRIEDHPTKSCWAKGVWQGHMRSMQVHTIKKEQRPCKEQLELMLHADPGETCLSSHFRPGGKPVLRAEERGVTFLLVVQQVTYSAGMEPRTALQSWWGTPTGTPEGGRVDMNL</sequence>
<dbReference type="OrthoDB" id="8856824at2759"/>
<organism evidence="5 6">
    <name type="scientific">Danionella cerebrum</name>
    <dbReference type="NCBI Taxonomy" id="2873325"/>
    <lineage>
        <taxon>Eukaryota</taxon>
        <taxon>Metazoa</taxon>
        <taxon>Chordata</taxon>
        <taxon>Craniata</taxon>
        <taxon>Vertebrata</taxon>
        <taxon>Euteleostomi</taxon>
        <taxon>Actinopterygii</taxon>
        <taxon>Neopterygii</taxon>
        <taxon>Teleostei</taxon>
        <taxon>Ostariophysi</taxon>
        <taxon>Cypriniformes</taxon>
        <taxon>Danionidae</taxon>
        <taxon>Danioninae</taxon>
        <taxon>Danionella</taxon>
    </lineage>
</organism>
<dbReference type="SUPFAM" id="SSF52799">
    <property type="entry name" value="(Phosphotyrosine protein) phosphatases II"/>
    <property type="match status" value="1"/>
</dbReference>
<evidence type="ECO:0000256" key="1">
    <source>
        <dbReference type="ARBA" id="ARBA00008601"/>
    </source>
</evidence>
<reference evidence="5 6" key="1">
    <citation type="journal article" date="2019" name="Sci. Data">
        <title>Hybrid genome assembly and annotation of Danionella translucida.</title>
        <authorList>
            <person name="Kadobianskyi M."/>
            <person name="Schulze L."/>
            <person name="Schuelke M."/>
            <person name="Judkewitz B."/>
        </authorList>
    </citation>
    <scope>NUCLEOTIDE SEQUENCE [LARGE SCALE GENOMIC DNA]</scope>
    <source>
        <strain evidence="5 6">Bolton</strain>
    </source>
</reference>
<dbReference type="Proteomes" id="UP000316079">
    <property type="component" value="Unassembled WGS sequence"/>
</dbReference>
<dbReference type="Pfam" id="PF00782">
    <property type="entry name" value="DSPc"/>
    <property type="match status" value="1"/>
</dbReference>
<dbReference type="Gene3D" id="3.90.190.10">
    <property type="entry name" value="Protein tyrosine phosphatase superfamily"/>
    <property type="match status" value="1"/>
</dbReference>
<keyword evidence="6" id="KW-1185">Reference proteome</keyword>
<feature type="active site" description="Phosphocysteine intermediate" evidence="2">
    <location>
        <position position="433"/>
    </location>
</feature>
<dbReference type="GO" id="GO:0008138">
    <property type="term" value="F:protein tyrosine/serine/threonine phosphatase activity"/>
    <property type="evidence" value="ECO:0007669"/>
    <property type="project" value="InterPro"/>
</dbReference>
<comment type="similarity">
    <text evidence="1">Belongs to the protein-tyrosine phosphatase family. Non-receptor class dual specificity subfamily.</text>
</comment>
<dbReference type="PROSITE" id="PS50056">
    <property type="entry name" value="TYR_PHOSPHATASE_2"/>
    <property type="match status" value="1"/>
</dbReference>
<comment type="caution">
    <text evidence="5">The sequence shown here is derived from an EMBL/GenBank/DDBJ whole genome shotgun (WGS) entry which is preliminary data.</text>
</comment>
<dbReference type="AlphaFoldDB" id="A0A553QNP5"/>
<dbReference type="EMBL" id="SRMA01025752">
    <property type="protein sequence ID" value="TRY91386.1"/>
    <property type="molecule type" value="Genomic_DNA"/>
</dbReference>
<dbReference type="GO" id="GO:0043409">
    <property type="term" value="P:negative regulation of MAPK cascade"/>
    <property type="evidence" value="ECO:0007669"/>
    <property type="project" value="TreeGrafter"/>
</dbReference>
<evidence type="ECO:0000259" key="4">
    <source>
        <dbReference type="PROSITE" id="PS50056"/>
    </source>
</evidence>
<dbReference type="InterPro" id="IPR020422">
    <property type="entry name" value="TYR_PHOSPHATASE_DUAL_dom"/>
</dbReference>
<dbReference type="InterPro" id="IPR000387">
    <property type="entry name" value="Tyr_Pase_dom"/>
</dbReference>
<evidence type="ECO:0000313" key="6">
    <source>
        <dbReference type="Proteomes" id="UP000316079"/>
    </source>
</evidence>
<evidence type="ECO:0000256" key="2">
    <source>
        <dbReference type="PIRSR" id="PIRSR620405-1"/>
    </source>
</evidence>
<dbReference type="PANTHER" id="PTHR45682:SF3">
    <property type="entry name" value="DUAL SPECIFICITY PROTEIN PHOSPHATASE"/>
    <property type="match status" value="1"/>
</dbReference>
<dbReference type="InterPro" id="IPR029021">
    <property type="entry name" value="Prot-tyrosine_phosphatase-like"/>
</dbReference>
<dbReference type="GO" id="GO:0005737">
    <property type="term" value="C:cytoplasm"/>
    <property type="evidence" value="ECO:0007669"/>
    <property type="project" value="TreeGrafter"/>
</dbReference>
<feature type="region of interest" description="Disordered" evidence="3">
    <location>
        <begin position="276"/>
        <end position="314"/>
    </location>
</feature>
<dbReference type="InterPro" id="IPR020405">
    <property type="entry name" value="Atypical_DUSP_subfamA"/>
</dbReference>
<dbReference type="STRING" id="623744.A0A553QNP5"/>
<dbReference type="PANTHER" id="PTHR45682">
    <property type="entry name" value="AGAP008228-PA"/>
    <property type="match status" value="1"/>
</dbReference>
<protein>
    <recommendedName>
        <fullName evidence="4">Tyrosine specific protein phosphatases domain-containing protein</fullName>
    </recommendedName>
</protein>
<feature type="compositionally biased region" description="Low complexity" evidence="3">
    <location>
        <begin position="295"/>
        <end position="305"/>
    </location>
</feature>
<feature type="domain" description="Tyrosine specific protein phosphatases" evidence="4">
    <location>
        <begin position="409"/>
        <end position="464"/>
    </location>
</feature>
<dbReference type="SMART" id="SM00195">
    <property type="entry name" value="DSPc"/>
    <property type="match status" value="1"/>
</dbReference>
<name>A0A553QNP5_9TELE</name>
<proteinExistence type="inferred from homology"/>
<evidence type="ECO:0000313" key="5">
    <source>
        <dbReference type="EMBL" id="TRY91386.1"/>
    </source>
</evidence>
<gene>
    <name evidence="5" type="ORF">DNTS_013517</name>
</gene>